<name>A0A914V2Y6_9BILA</name>
<feature type="compositionally biased region" description="Polar residues" evidence="1">
    <location>
        <begin position="31"/>
        <end position="43"/>
    </location>
</feature>
<evidence type="ECO:0000313" key="2">
    <source>
        <dbReference type="Proteomes" id="UP000887566"/>
    </source>
</evidence>
<accession>A0A914V2Y6</accession>
<reference evidence="3" key="1">
    <citation type="submission" date="2022-11" db="UniProtKB">
        <authorList>
            <consortium name="WormBaseParasite"/>
        </authorList>
    </citation>
    <scope>IDENTIFICATION</scope>
</reference>
<feature type="compositionally biased region" description="Polar residues" evidence="1">
    <location>
        <begin position="11"/>
        <end position="20"/>
    </location>
</feature>
<keyword evidence="2" id="KW-1185">Reference proteome</keyword>
<organism evidence="2 3">
    <name type="scientific">Plectus sambesii</name>
    <dbReference type="NCBI Taxonomy" id="2011161"/>
    <lineage>
        <taxon>Eukaryota</taxon>
        <taxon>Metazoa</taxon>
        <taxon>Ecdysozoa</taxon>
        <taxon>Nematoda</taxon>
        <taxon>Chromadorea</taxon>
        <taxon>Plectida</taxon>
        <taxon>Plectina</taxon>
        <taxon>Plectoidea</taxon>
        <taxon>Plectidae</taxon>
        <taxon>Plectus</taxon>
    </lineage>
</organism>
<dbReference type="WBParaSite" id="PSAMB.scaffold1462size31164.g13199.t1">
    <property type="protein sequence ID" value="PSAMB.scaffold1462size31164.g13199.t1"/>
    <property type="gene ID" value="PSAMB.scaffold1462size31164.g13199"/>
</dbReference>
<feature type="region of interest" description="Disordered" evidence="1">
    <location>
        <begin position="1"/>
        <end position="59"/>
    </location>
</feature>
<protein>
    <submittedName>
        <fullName evidence="3">Uncharacterized protein</fullName>
    </submittedName>
</protein>
<sequence length="199" mass="21546">MKTHRERSTRQTKYQQGSQSVDREQHVCQFGQKQQEHPPTNSERWGRTPADRGGTYGREERNGLAAIEEYDGTIGGADAGEENMTLPPLPLAFADPAGIIAFIGGRGGFFTCPNGFLLPNMAPPACTLLLPYELVEIYELAEGVVEAVDNFGRAEFLLGLRVDAVPVEGGGLERLGSGEGSPIDWQIVEESQLGEASVL</sequence>
<evidence type="ECO:0000313" key="3">
    <source>
        <dbReference type="WBParaSite" id="PSAMB.scaffold1462size31164.g13199.t1"/>
    </source>
</evidence>
<proteinExistence type="predicted"/>
<dbReference type="AlphaFoldDB" id="A0A914V2Y6"/>
<dbReference type="Proteomes" id="UP000887566">
    <property type="component" value="Unplaced"/>
</dbReference>
<evidence type="ECO:0000256" key="1">
    <source>
        <dbReference type="SAM" id="MobiDB-lite"/>
    </source>
</evidence>